<sequence length="372" mass="40746">MTRTTHQPTDQEPAGLDNRAARPAGRRPAPTRKRQDRPDPVLRVRDLVVRHSASTGAELTAVDGIDLEVRAGETLGLVGESGCGKSSLANAVLRLIPTAGGSICFDGTELVGRSPAQMRDIRRDLQVVFQDPRSSLDPRMRLGAIVTEALRLHGLNNRRERRRIALQRLAEVGIDPALAHRRPAQLSGGQQQRVALARALVTQPRLVVLDEPVSALDVSVQAQVINLLQDMQRTYGTAYLFIAHNLAVVRHLSHRVAVMYLGKIVEQAPAHNLFRRPVHPYTKALIASVLPPRPDARARLEAVRRLAPGEVPSLAAVPSGCRYHTRCPFADTTCKAVEPTLVRIEGDHAGGHRVACHHWERVQAAAPQVQAR</sequence>
<dbReference type="EMBL" id="JAVHUY010000051">
    <property type="protein sequence ID" value="MDQ7910115.1"/>
    <property type="molecule type" value="Genomic_DNA"/>
</dbReference>
<keyword evidence="8" id="KW-1185">Reference proteome</keyword>
<name>A0ABU0ZVA0_9ACTN</name>
<evidence type="ECO:0000259" key="6">
    <source>
        <dbReference type="PROSITE" id="PS50893"/>
    </source>
</evidence>
<gene>
    <name evidence="7" type="ORF">RB614_37025</name>
</gene>
<keyword evidence="3" id="KW-0547">Nucleotide-binding</keyword>
<dbReference type="InterPro" id="IPR013563">
    <property type="entry name" value="Oligopep_ABC_C"/>
</dbReference>
<dbReference type="Proteomes" id="UP001230908">
    <property type="component" value="Unassembled WGS sequence"/>
</dbReference>
<evidence type="ECO:0000313" key="7">
    <source>
        <dbReference type="EMBL" id="MDQ7910115.1"/>
    </source>
</evidence>
<evidence type="ECO:0000256" key="3">
    <source>
        <dbReference type="ARBA" id="ARBA00022741"/>
    </source>
</evidence>
<evidence type="ECO:0000256" key="2">
    <source>
        <dbReference type="ARBA" id="ARBA00022448"/>
    </source>
</evidence>
<dbReference type="InterPro" id="IPR003593">
    <property type="entry name" value="AAA+_ATPase"/>
</dbReference>
<dbReference type="Pfam" id="PF08352">
    <property type="entry name" value="oligo_HPY"/>
    <property type="match status" value="1"/>
</dbReference>
<organism evidence="7 8">
    <name type="scientific">Phytohabitans maris</name>
    <dbReference type="NCBI Taxonomy" id="3071409"/>
    <lineage>
        <taxon>Bacteria</taxon>
        <taxon>Bacillati</taxon>
        <taxon>Actinomycetota</taxon>
        <taxon>Actinomycetes</taxon>
        <taxon>Micromonosporales</taxon>
        <taxon>Micromonosporaceae</taxon>
    </lineage>
</organism>
<comment type="similarity">
    <text evidence="1">Belongs to the ABC transporter superfamily.</text>
</comment>
<feature type="domain" description="ABC transporter" evidence="6">
    <location>
        <begin position="42"/>
        <end position="286"/>
    </location>
</feature>
<comment type="caution">
    <text evidence="7">The sequence shown here is derived from an EMBL/GenBank/DDBJ whole genome shotgun (WGS) entry which is preliminary data.</text>
</comment>
<feature type="region of interest" description="Disordered" evidence="5">
    <location>
        <begin position="1"/>
        <end position="40"/>
    </location>
</feature>
<dbReference type="Pfam" id="PF00005">
    <property type="entry name" value="ABC_tran"/>
    <property type="match status" value="1"/>
</dbReference>
<evidence type="ECO:0000313" key="8">
    <source>
        <dbReference type="Proteomes" id="UP001230908"/>
    </source>
</evidence>
<dbReference type="PROSITE" id="PS50893">
    <property type="entry name" value="ABC_TRANSPORTER_2"/>
    <property type="match status" value="1"/>
</dbReference>
<dbReference type="InterPro" id="IPR027417">
    <property type="entry name" value="P-loop_NTPase"/>
</dbReference>
<reference evidence="7 8" key="1">
    <citation type="submission" date="2023-08" db="EMBL/GenBank/DDBJ databases">
        <title>Phytohabitans sansha sp. nov., isolated from marine sediment.</title>
        <authorList>
            <person name="Zhao Y."/>
            <person name="Yi K."/>
        </authorList>
    </citation>
    <scope>NUCLEOTIDE SEQUENCE [LARGE SCALE GENOMIC DNA]</scope>
    <source>
        <strain evidence="7 8">ZYX-F-186</strain>
    </source>
</reference>
<feature type="compositionally biased region" description="Polar residues" evidence="5">
    <location>
        <begin position="1"/>
        <end position="10"/>
    </location>
</feature>
<dbReference type="PANTHER" id="PTHR43776:SF7">
    <property type="entry name" value="D,D-DIPEPTIDE TRANSPORT ATP-BINDING PROTEIN DDPF-RELATED"/>
    <property type="match status" value="1"/>
</dbReference>
<dbReference type="GO" id="GO:0005524">
    <property type="term" value="F:ATP binding"/>
    <property type="evidence" value="ECO:0007669"/>
    <property type="project" value="UniProtKB-KW"/>
</dbReference>
<proteinExistence type="inferred from homology"/>
<accession>A0ABU0ZVA0</accession>
<dbReference type="Gene3D" id="3.40.50.300">
    <property type="entry name" value="P-loop containing nucleotide triphosphate hydrolases"/>
    <property type="match status" value="1"/>
</dbReference>
<dbReference type="InterPro" id="IPR050319">
    <property type="entry name" value="ABC_transp_ATP-bind"/>
</dbReference>
<dbReference type="SMART" id="SM00382">
    <property type="entry name" value="AAA"/>
    <property type="match status" value="1"/>
</dbReference>
<keyword evidence="4 7" id="KW-0067">ATP-binding</keyword>
<dbReference type="InterPro" id="IPR003439">
    <property type="entry name" value="ABC_transporter-like_ATP-bd"/>
</dbReference>
<dbReference type="InterPro" id="IPR017871">
    <property type="entry name" value="ABC_transporter-like_CS"/>
</dbReference>
<evidence type="ECO:0000256" key="1">
    <source>
        <dbReference type="ARBA" id="ARBA00005417"/>
    </source>
</evidence>
<dbReference type="CDD" id="cd03257">
    <property type="entry name" value="ABC_NikE_OppD_transporters"/>
    <property type="match status" value="1"/>
</dbReference>
<dbReference type="NCBIfam" id="TIGR01727">
    <property type="entry name" value="oligo_HPY"/>
    <property type="match status" value="1"/>
</dbReference>
<dbReference type="SUPFAM" id="SSF52540">
    <property type="entry name" value="P-loop containing nucleoside triphosphate hydrolases"/>
    <property type="match status" value="1"/>
</dbReference>
<evidence type="ECO:0000256" key="5">
    <source>
        <dbReference type="SAM" id="MobiDB-lite"/>
    </source>
</evidence>
<dbReference type="PROSITE" id="PS00211">
    <property type="entry name" value="ABC_TRANSPORTER_1"/>
    <property type="match status" value="1"/>
</dbReference>
<dbReference type="RefSeq" id="WP_308717368.1">
    <property type="nucleotide sequence ID" value="NZ_JAVHUY010000051.1"/>
</dbReference>
<keyword evidence="2" id="KW-0813">Transport</keyword>
<dbReference type="PANTHER" id="PTHR43776">
    <property type="entry name" value="TRANSPORT ATP-BINDING PROTEIN"/>
    <property type="match status" value="1"/>
</dbReference>
<protein>
    <submittedName>
        <fullName evidence="7">ABC transporter ATP-binding protein</fullName>
    </submittedName>
</protein>
<evidence type="ECO:0000256" key="4">
    <source>
        <dbReference type="ARBA" id="ARBA00022840"/>
    </source>
</evidence>